<keyword evidence="4" id="KW-0808">Transferase</keyword>
<dbReference type="Gene3D" id="3.30.200.20">
    <property type="entry name" value="Phosphorylase Kinase, domain 1"/>
    <property type="match status" value="1"/>
</dbReference>
<dbReference type="PANTHER" id="PTHR24346:SF72">
    <property type="entry name" value="CAMK PROTEIN KINASE"/>
    <property type="match status" value="1"/>
</dbReference>
<dbReference type="GO" id="GO:0035556">
    <property type="term" value="P:intracellular signal transduction"/>
    <property type="evidence" value="ECO:0007669"/>
    <property type="project" value="TreeGrafter"/>
</dbReference>
<dbReference type="InterPro" id="IPR000719">
    <property type="entry name" value="Prot_kinase_dom"/>
</dbReference>
<dbReference type="AlphaFoldDB" id="A0A507DQJ3"/>
<keyword evidence="4" id="KW-0723">Serine/threonine-protein kinase</keyword>
<comment type="similarity">
    <text evidence="4">Belongs to the protein kinase superfamily.</text>
</comment>
<evidence type="ECO:0000256" key="2">
    <source>
        <dbReference type="ARBA" id="ARBA00022840"/>
    </source>
</evidence>
<keyword evidence="1 3" id="KW-0547">Nucleotide-binding</keyword>
<dbReference type="Pfam" id="PF00069">
    <property type="entry name" value="Pkinase"/>
    <property type="match status" value="1"/>
</dbReference>
<name>A0A507DQJ3_9FUNG</name>
<keyword evidence="8" id="KW-1185">Reference proteome</keyword>
<sequence length="480" mass="53932">MSCSELHQMKTCNEEQEPTKRKSFADKLNLFRASAGEFFAALFKPRSSNPDGLDHPRDDNTGSVAVEDERPQEPQPRKTVLNAFNKLGTAFTGSTAPRTPSSDAIPVVPASRPKFYAKWFKRNVLDLVTTRAEDMAGFLNGSKVLSPNFTKRYKLGRLLGEGRFGFVMTATRLTDGRKVAVKFIDVDKIPRNTWLPDRGSATGGYVPPEIAILQQLDHPNIIQYIDHVVEPTKYALLIMELHGSDWQHASSSSTMSVEDDDEETCTSFDLFECIDAHHHLPEPVARKIFAQIVLAVQHLQVQGIVHRDIKDENIVVDSNYNIKMIDFGSAANIPKTQAQYFTRFCGTIPYASPEIVRKESYRGPEVEVWALGVLLYTMIFGNNPFRNGKERAEGIVVMPRGFHLDSDRDYSGGKAVLTDPQMMHPFNPVFCTSGCRNLIRGMLEFDPKSRSTIDEVLSHPWLKREVEIYQKAYVSAQSAA</sequence>
<evidence type="ECO:0000313" key="7">
    <source>
        <dbReference type="EMBL" id="TPX53090.1"/>
    </source>
</evidence>
<feature type="region of interest" description="Disordered" evidence="5">
    <location>
        <begin position="1"/>
        <end position="21"/>
    </location>
</feature>
<keyword evidence="4" id="KW-0418">Kinase</keyword>
<dbReference type="OrthoDB" id="10252171at2759"/>
<dbReference type="InterPro" id="IPR017441">
    <property type="entry name" value="Protein_kinase_ATP_BS"/>
</dbReference>
<feature type="binding site" evidence="3">
    <location>
        <position position="182"/>
    </location>
    <ligand>
        <name>ATP</name>
        <dbReference type="ChEBI" id="CHEBI:30616"/>
    </ligand>
</feature>
<dbReference type="GO" id="GO:0005524">
    <property type="term" value="F:ATP binding"/>
    <property type="evidence" value="ECO:0007669"/>
    <property type="project" value="UniProtKB-UniRule"/>
</dbReference>
<dbReference type="InterPro" id="IPR011009">
    <property type="entry name" value="Kinase-like_dom_sf"/>
</dbReference>
<dbReference type="PANTHER" id="PTHR24346">
    <property type="entry name" value="MAP/MICROTUBULE AFFINITY-REGULATING KINASE"/>
    <property type="match status" value="1"/>
</dbReference>
<dbReference type="SMART" id="SM00220">
    <property type="entry name" value="S_TKc"/>
    <property type="match status" value="1"/>
</dbReference>
<keyword evidence="2 3" id="KW-0067">ATP-binding</keyword>
<dbReference type="PROSITE" id="PS00108">
    <property type="entry name" value="PROTEIN_KINASE_ST"/>
    <property type="match status" value="1"/>
</dbReference>
<dbReference type="FunFam" id="1.10.510.10:FF:000571">
    <property type="entry name" value="Maternal embryonic leucine zipper kinase"/>
    <property type="match status" value="1"/>
</dbReference>
<evidence type="ECO:0000259" key="6">
    <source>
        <dbReference type="PROSITE" id="PS50011"/>
    </source>
</evidence>
<dbReference type="GO" id="GO:0005829">
    <property type="term" value="C:cytosol"/>
    <property type="evidence" value="ECO:0007669"/>
    <property type="project" value="TreeGrafter"/>
</dbReference>
<dbReference type="InterPro" id="IPR008271">
    <property type="entry name" value="Ser/Thr_kinase_AS"/>
</dbReference>
<dbReference type="Proteomes" id="UP000320333">
    <property type="component" value="Unassembled WGS sequence"/>
</dbReference>
<dbReference type="SUPFAM" id="SSF56112">
    <property type="entry name" value="Protein kinase-like (PK-like)"/>
    <property type="match status" value="1"/>
</dbReference>
<dbReference type="PROSITE" id="PS50011">
    <property type="entry name" value="PROTEIN_KINASE_DOM"/>
    <property type="match status" value="1"/>
</dbReference>
<evidence type="ECO:0000256" key="4">
    <source>
        <dbReference type="RuleBase" id="RU000304"/>
    </source>
</evidence>
<protein>
    <recommendedName>
        <fullName evidence="6">Protein kinase domain-containing protein</fullName>
    </recommendedName>
</protein>
<proteinExistence type="inferred from homology"/>
<evidence type="ECO:0000256" key="5">
    <source>
        <dbReference type="SAM" id="MobiDB-lite"/>
    </source>
</evidence>
<gene>
    <name evidence="7" type="ORF">CcCBS67573_g09755</name>
</gene>
<dbReference type="EMBL" id="QEAP01000974">
    <property type="protein sequence ID" value="TPX53090.1"/>
    <property type="molecule type" value="Genomic_DNA"/>
</dbReference>
<evidence type="ECO:0000313" key="8">
    <source>
        <dbReference type="Proteomes" id="UP000320333"/>
    </source>
</evidence>
<dbReference type="PROSITE" id="PS00107">
    <property type="entry name" value="PROTEIN_KINASE_ATP"/>
    <property type="match status" value="1"/>
</dbReference>
<dbReference type="STRING" id="246404.A0A507DQJ3"/>
<evidence type="ECO:0000256" key="3">
    <source>
        <dbReference type="PROSITE-ProRule" id="PRU10141"/>
    </source>
</evidence>
<dbReference type="Gene3D" id="1.10.510.10">
    <property type="entry name" value="Transferase(Phosphotransferase) domain 1"/>
    <property type="match status" value="1"/>
</dbReference>
<feature type="region of interest" description="Disordered" evidence="5">
    <location>
        <begin position="46"/>
        <end position="75"/>
    </location>
</feature>
<feature type="domain" description="Protein kinase" evidence="6">
    <location>
        <begin position="153"/>
        <end position="462"/>
    </location>
</feature>
<comment type="caution">
    <text evidence="7">The sequence shown here is derived from an EMBL/GenBank/DDBJ whole genome shotgun (WGS) entry which is preliminary data.</text>
</comment>
<dbReference type="GO" id="GO:0004674">
    <property type="term" value="F:protein serine/threonine kinase activity"/>
    <property type="evidence" value="ECO:0007669"/>
    <property type="project" value="UniProtKB-KW"/>
</dbReference>
<dbReference type="GO" id="GO:0005634">
    <property type="term" value="C:nucleus"/>
    <property type="evidence" value="ECO:0007669"/>
    <property type="project" value="TreeGrafter"/>
</dbReference>
<evidence type="ECO:0000256" key="1">
    <source>
        <dbReference type="ARBA" id="ARBA00022741"/>
    </source>
</evidence>
<accession>A0A507DQJ3</accession>
<dbReference type="GO" id="GO:0045719">
    <property type="term" value="P:negative regulation of glycogen biosynthetic process"/>
    <property type="evidence" value="ECO:0007669"/>
    <property type="project" value="TreeGrafter"/>
</dbReference>
<organism evidence="7 8">
    <name type="scientific">Chytriomyces confervae</name>
    <dbReference type="NCBI Taxonomy" id="246404"/>
    <lineage>
        <taxon>Eukaryota</taxon>
        <taxon>Fungi</taxon>
        <taxon>Fungi incertae sedis</taxon>
        <taxon>Chytridiomycota</taxon>
        <taxon>Chytridiomycota incertae sedis</taxon>
        <taxon>Chytridiomycetes</taxon>
        <taxon>Chytridiales</taxon>
        <taxon>Chytriomycetaceae</taxon>
        <taxon>Chytriomyces</taxon>
    </lineage>
</organism>
<reference evidence="7 8" key="1">
    <citation type="journal article" date="2019" name="Sci. Rep.">
        <title>Comparative genomics of chytrid fungi reveal insights into the obligate biotrophic and pathogenic lifestyle of Synchytrium endobioticum.</title>
        <authorList>
            <person name="van de Vossenberg B.T.L.H."/>
            <person name="Warris S."/>
            <person name="Nguyen H.D.T."/>
            <person name="van Gent-Pelzer M.P.E."/>
            <person name="Joly D.L."/>
            <person name="van de Geest H.C."/>
            <person name="Bonants P.J.M."/>
            <person name="Smith D.S."/>
            <person name="Levesque C.A."/>
            <person name="van der Lee T.A.J."/>
        </authorList>
    </citation>
    <scope>NUCLEOTIDE SEQUENCE [LARGE SCALE GENOMIC DNA]</scope>
    <source>
        <strain evidence="7 8">CBS 675.73</strain>
    </source>
</reference>